<accession>A0A7M2WYY2</accession>
<gene>
    <name evidence="1" type="ORF">IPV69_03375</name>
</gene>
<evidence type="ECO:0000313" key="1">
    <source>
        <dbReference type="EMBL" id="QOV90422.1"/>
    </source>
</evidence>
<dbReference type="AlphaFoldDB" id="A0A7M2WYY2"/>
<keyword evidence="2" id="KW-1185">Reference proteome</keyword>
<organism evidence="1 2">
    <name type="scientific">Humisphaera borealis</name>
    <dbReference type="NCBI Taxonomy" id="2807512"/>
    <lineage>
        <taxon>Bacteria</taxon>
        <taxon>Pseudomonadati</taxon>
        <taxon>Planctomycetota</taxon>
        <taxon>Phycisphaerae</taxon>
        <taxon>Tepidisphaerales</taxon>
        <taxon>Tepidisphaeraceae</taxon>
        <taxon>Humisphaera</taxon>
    </lineage>
</organism>
<dbReference type="KEGG" id="hbs:IPV69_03375"/>
<dbReference type="SUPFAM" id="SSF48371">
    <property type="entry name" value="ARM repeat"/>
    <property type="match status" value="1"/>
</dbReference>
<dbReference type="Pfam" id="PF13646">
    <property type="entry name" value="HEAT_2"/>
    <property type="match status" value="2"/>
</dbReference>
<name>A0A7M2WYY2_9BACT</name>
<sequence>MAKRASNPDAILDRLSALRQVPSSPEFLAELKKSIGHSSVVVVARGAELASRYEKKELAGDLAGAYWRFAEMNPGHDDKNYVARTGVVRSLVDLYAGGEAADVYLSAVKQGAGRPSGVMLADPAAELRATAAFGLATMAHPEALTICTDLLTDLASLVRVAAARALSASGREGAVLVMRLKLRVGDSEPEVLAECATGLMQLAPAESLDVVAGLMSHREEAARAGAALALGASRLPAALDRLRQAYDREKEPEVLKTILIAAASSRLPAAVEWLVSLVEKDRRTAEMAIDALSPFRLDESVKSRVTAFVQQSGNPSLLEAVQRVFS</sequence>
<proteinExistence type="predicted"/>
<reference evidence="1 2" key="1">
    <citation type="submission" date="2020-10" db="EMBL/GenBank/DDBJ databases">
        <title>Wide distribution of Phycisphaera-like planctomycetes from WD2101 soil group in peatlands and genome analysis of the first cultivated representative.</title>
        <authorList>
            <person name="Dedysh S.N."/>
            <person name="Beletsky A.V."/>
            <person name="Ivanova A."/>
            <person name="Kulichevskaya I.S."/>
            <person name="Suzina N.E."/>
            <person name="Philippov D.A."/>
            <person name="Rakitin A.L."/>
            <person name="Mardanov A.V."/>
            <person name="Ravin N.V."/>
        </authorList>
    </citation>
    <scope>NUCLEOTIDE SEQUENCE [LARGE SCALE GENOMIC DNA]</scope>
    <source>
        <strain evidence="1 2">M1803</strain>
    </source>
</reference>
<protein>
    <submittedName>
        <fullName evidence="1">HEAT repeat domain-containing protein</fullName>
    </submittedName>
</protein>
<dbReference type="RefSeq" id="WP_206293504.1">
    <property type="nucleotide sequence ID" value="NZ_CP063458.1"/>
</dbReference>
<evidence type="ECO:0000313" key="2">
    <source>
        <dbReference type="Proteomes" id="UP000593765"/>
    </source>
</evidence>
<dbReference type="InterPro" id="IPR016024">
    <property type="entry name" value="ARM-type_fold"/>
</dbReference>
<dbReference type="Gene3D" id="1.25.10.10">
    <property type="entry name" value="Leucine-rich Repeat Variant"/>
    <property type="match status" value="1"/>
</dbReference>
<dbReference type="InterPro" id="IPR011989">
    <property type="entry name" value="ARM-like"/>
</dbReference>
<dbReference type="Proteomes" id="UP000593765">
    <property type="component" value="Chromosome"/>
</dbReference>
<dbReference type="EMBL" id="CP063458">
    <property type="protein sequence ID" value="QOV90422.1"/>
    <property type="molecule type" value="Genomic_DNA"/>
</dbReference>